<proteinExistence type="predicted"/>
<feature type="non-terminal residue" evidence="8">
    <location>
        <position position="172"/>
    </location>
</feature>
<dbReference type="PANTHER" id="PTHR24377">
    <property type="entry name" value="IP01015P-RELATED"/>
    <property type="match status" value="1"/>
</dbReference>
<evidence type="ECO:0000256" key="1">
    <source>
        <dbReference type="ARBA" id="ARBA00022723"/>
    </source>
</evidence>
<dbReference type="EMBL" id="JAGFMF010011906">
    <property type="protein sequence ID" value="KAG8510125.1"/>
    <property type="molecule type" value="Genomic_DNA"/>
</dbReference>
<dbReference type="SUPFAM" id="SSF57667">
    <property type="entry name" value="beta-beta-alpha zinc fingers"/>
    <property type="match status" value="1"/>
</dbReference>
<evidence type="ECO:0000313" key="8">
    <source>
        <dbReference type="EMBL" id="KAG8510125.1"/>
    </source>
</evidence>
<name>A0A8J6DJL0_GALPY</name>
<evidence type="ECO:0000256" key="2">
    <source>
        <dbReference type="ARBA" id="ARBA00022737"/>
    </source>
</evidence>
<accession>A0A8J6DJL0</accession>
<comment type="caution">
    <text evidence="8">The sequence shown here is derived from an EMBL/GenBank/DDBJ whole genome shotgun (WGS) entry which is preliminary data.</text>
</comment>
<protein>
    <submittedName>
        <fullName evidence="8">Zinc finger protein 354A</fullName>
    </submittedName>
</protein>
<dbReference type="AlphaFoldDB" id="A0A8J6DJL0"/>
<dbReference type="InterPro" id="IPR013087">
    <property type="entry name" value="Znf_C2H2_type"/>
</dbReference>
<keyword evidence="2" id="KW-0677">Repeat</keyword>
<dbReference type="InterPro" id="IPR050826">
    <property type="entry name" value="Krueppel_C2H2_ZnFinger"/>
</dbReference>
<evidence type="ECO:0000256" key="4">
    <source>
        <dbReference type="ARBA" id="ARBA00022833"/>
    </source>
</evidence>
<organism evidence="8 9">
    <name type="scientific">Galemys pyrenaicus</name>
    <name type="common">Iberian desman</name>
    <name type="synonym">Pyrenean desman</name>
    <dbReference type="NCBI Taxonomy" id="202257"/>
    <lineage>
        <taxon>Eukaryota</taxon>
        <taxon>Metazoa</taxon>
        <taxon>Chordata</taxon>
        <taxon>Craniata</taxon>
        <taxon>Vertebrata</taxon>
        <taxon>Euteleostomi</taxon>
        <taxon>Mammalia</taxon>
        <taxon>Eutheria</taxon>
        <taxon>Laurasiatheria</taxon>
        <taxon>Eulipotyphla</taxon>
        <taxon>Talpidae</taxon>
        <taxon>Galemys</taxon>
    </lineage>
</organism>
<keyword evidence="1" id="KW-0479">Metal-binding</keyword>
<evidence type="ECO:0000259" key="7">
    <source>
        <dbReference type="PROSITE" id="PS50157"/>
    </source>
</evidence>
<dbReference type="GO" id="GO:0008270">
    <property type="term" value="F:zinc ion binding"/>
    <property type="evidence" value="ECO:0007669"/>
    <property type="project" value="UniProtKB-KW"/>
</dbReference>
<feature type="domain" description="C2H2-type" evidence="7">
    <location>
        <begin position="157"/>
        <end position="172"/>
    </location>
</feature>
<keyword evidence="9" id="KW-1185">Reference proteome</keyword>
<dbReference type="OrthoDB" id="8117402at2759"/>
<keyword evidence="5" id="KW-0539">Nucleus</keyword>
<gene>
    <name evidence="8" type="ORF">J0S82_003426</name>
</gene>
<evidence type="ECO:0000256" key="3">
    <source>
        <dbReference type="ARBA" id="ARBA00022771"/>
    </source>
</evidence>
<reference evidence="8" key="1">
    <citation type="journal article" date="2021" name="Evol. Appl.">
        <title>The genome of the Pyrenean desman and the effects of bottlenecks and inbreeding on the genomic landscape of an endangered species.</title>
        <authorList>
            <person name="Escoda L."/>
            <person name="Castresana J."/>
        </authorList>
    </citation>
    <scope>NUCLEOTIDE SEQUENCE</scope>
    <source>
        <strain evidence="8">IBE-C5619</strain>
    </source>
</reference>
<dbReference type="Proteomes" id="UP000700334">
    <property type="component" value="Unassembled WGS sequence"/>
</dbReference>
<feature type="non-terminal residue" evidence="8">
    <location>
        <position position="1"/>
    </location>
</feature>
<dbReference type="Gene3D" id="3.30.160.60">
    <property type="entry name" value="Classic Zinc Finger"/>
    <property type="match status" value="1"/>
</dbReference>
<sequence>LPFSKPKVISLLQQGEDPWKIEKENPGGACLGWKSSHKTTKSTQTQDSSLQELLMKSSNRNGPWTFNKSEKPCICEDRLEKKSVQIVSVTHKKFLTVERRHKNTEVDQNFSQKFDLVRQQIVPRQKIPPKCELQGNSLKQNSDLLIQPKINTAEKRYKCSICEKTFTNTSSL</sequence>
<keyword evidence="4" id="KW-0862">Zinc</keyword>
<dbReference type="PROSITE" id="PS50157">
    <property type="entry name" value="ZINC_FINGER_C2H2_2"/>
    <property type="match status" value="1"/>
</dbReference>
<evidence type="ECO:0000256" key="6">
    <source>
        <dbReference type="PROSITE-ProRule" id="PRU00042"/>
    </source>
</evidence>
<evidence type="ECO:0000256" key="5">
    <source>
        <dbReference type="ARBA" id="ARBA00023242"/>
    </source>
</evidence>
<evidence type="ECO:0000313" key="9">
    <source>
        <dbReference type="Proteomes" id="UP000700334"/>
    </source>
</evidence>
<keyword evidence="3 6" id="KW-0863">Zinc-finger</keyword>
<dbReference type="InterPro" id="IPR036236">
    <property type="entry name" value="Znf_C2H2_sf"/>
</dbReference>